<comment type="caution">
    <text evidence="2">The sequence shown here is derived from an EMBL/GenBank/DDBJ whole genome shotgun (WGS) entry which is preliminary data.</text>
</comment>
<sequence length="247" mass="28309">MYLNSPRGSNNKLREQSNNVQNANRLFDSQNNAASGYQIGDDCKPACKDENNNYDVTKEGATKGTMKFYQGSELYIDWFVQHGCGVGHPNLHCQITLQYMTESDNPNLRDGTDPTEEETAEVARGYHEPLEYYQACYERERNKGLFTSDQQIEENGGATSTRQNPNGNGRRRGNQRHGLECPEERDYYPYWHPTPWHDIAIFTQEPQERCEYYRAESQNVKEKGRCSINQYNNPDACAGNGGEPRPQ</sequence>
<dbReference type="EMBL" id="CAJNJA010061112">
    <property type="protein sequence ID" value="CAE7872753.1"/>
    <property type="molecule type" value="Genomic_DNA"/>
</dbReference>
<evidence type="ECO:0000313" key="3">
    <source>
        <dbReference type="Proteomes" id="UP000601435"/>
    </source>
</evidence>
<accession>A0A813AKY2</accession>
<dbReference type="Proteomes" id="UP000601435">
    <property type="component" value="Unassembled WGS sequence"/>
</dbReference>
<reference evidence="2" key="1">
    <citation type="submission" date="2021-02" db="EMBL/GenBank/DDBJ databases">
        <authorList>
            <person name="Dougan E. K."/>
            <person name="Rhodes N."/>
            <person name="Thang M."/>
            <person name="Chan C."/>
        </authorList>
    </citation>
    <scope>NUCLEOTIDE SEQUENCE</scope>
</reference>
<feature type="region of interest" description="Disordered" evidence="1">
    <location>
        <begin position="103"/>
        <end position="124"/>
    </location>
</feature>
<name>A0A813AKY2_9DINO</name>
<proteinExistence type="predicted"/>
<protein>
    <submittedName>
        <fullName evidence="2">DD3-3 protein</fullName>
    </submittedName>
</protein>
<organism evidence="2 3">
    <name type="scientific">Symbiodinium necroappetens</name>
    <dbReference type="NCBI Taxonomy" id="1628268"/>
    <lineage>
        <taxon>Eukaryota</taxon>
        <taxon>Sar</taxon>
        <taxon>Alveolata</taxon>
        <taxon>Dinophyceae</taxon>
        <taxon>Suessiales</taxon>
        <taxon>Symbiodiniaceae</taxon>
        <taxon>Symbiodinium</taxon>
    </lineage>
</organism>
<keyword evidence="3" id="KW-1185">Reference proteome</keyword>
<feature type="region of interest" description="Disordered" evidence="1">
    <location>
        <begin position="152"/>
        <end position="179"/>
    </location>
</feature>
<dbReference type="OrthoDB" id="418536at2759"/>
<feature type="region of interest" description="Disordered" evidence="1">
    <location>
        <begin position="226"/>
        <end position="247"/>
    </location>
</feature>
<evidence type="ECO:0000256" key="1">
    <source>
        <dbReference type="SAM" id="MobiDB-lite"/>
    </source>
</evidence>
<gene>
    <name evidence="2" type="primary">DD3-3</name>
    <name evidence="2" type="ORF">SNEC2469_LOCUS28284</name>
</gene>
<dbReference type="InterPro" id="IPR053320">
    <property type="entry name" value="Protein_DD3-3_O-glyco"/>
</dbReference>
<dbReference type="PANTHER" id="PTHR35170:SF1">
    <property type="entry name" value="PROTEIN DD3-3"/>
    <property type="match status" value="1"/>
</dbReference>
<evidence type="ECO:0000313" key="2">
    <source>
        <dbReference type="EMBL" id="CAE7872753.1"/>
    </source>
</evidence>
<dbReference type="PANTHER" id="PTHR35170">
    <property type="entry name" value="PROTEIN DD3-3"/>
    <property type="match status" value="1"/>
</dbReference>
<dbReference type="AlphaFoldDB" id="A0A813AKY2"/>
<feature type="non-terminal residue" evidence="2">
    <location>
        <position position="1"/>
    </location>
</feature>